<evidence type="ECO:0000256" key="3">
    <source>
        <dbReference type="ARBA" id="ARBA00013223"/>
    </source>
</evidence>
<dbReference type="PANTHER" id="PTHR47878:SF1">
    <property type="entry name" value="FLAVODOXIN_FERREDOXIN--NADP REDUCTASE"/>
    <property type="match status" value="1"/>
</dbReference>
<comment type="cofactor">
    <cofactor evidence="9">
        <name>[2Fe-2S] cluster</name>
        <dbReference type="ChEBI" id="CHEBI:190135"/>
    </cofactor>
</comment>
<dbReference type="SUPFAM" id="SSF63380">
    <property type="entry name" value="Riboflavin synthase domain-like"/>
    <property type="match status" value="1"/>
</dbReference>
<comment type="caution">
    <text evidence="12">The sequence shown here is derived from an EMBL/GenBank/DDBJ whole genome shotgun (WGS) entry which is preliminary data.</text>
</comment>
<gene>
    <name evidence="12" type="primary">fpr</name>
    <name evidence="12" type="ORF">GCM10007916_11790</name>
</gene>
<keyword evidence="5" id="KW-0547">Nucleotide-binding</keyword>
<evidence type="ECO:0000256" key="6">
    <source>
        <dbReference type="ARBA" id="ARBA00022827"/>
    </source>
</evidence>
<dbReference type="Pfam" id="PF00970">
    <property type="entry name" value="FAD_binding_6"/>
    <property type="match status" value="1"/>
</dbReference>
<evidence type="ECO:0000313" key="12">
    <source>
        <dbReference type="EMBL" id="GLS90112.1"/>
    </source>
</evidence>
<dbReference type="InterPro" id="IPR017927">
    <property type="entry name" value="FAD-bd_FR_type"/>
</dbReference>
<feature type="domain" description="FAD-binding FR-type" evidence="11">
    <location>
        <begin position="8"/>
        <end position="108"/>
    </location>
</feature>
<comment type="catalytic activity">
    <reaction evidence="10">
        <text>2 reduced [2Fe-2S]-[ferredoxin] + NADP(+) + H(+) = 2 oxidized [2Fe-2S]-[ferredoxin] + NADPH</text>
        <dbReference type="Rhea" id="RHEA:20125"/>
        <dbReference type="Rhea" id="RHEA-COMP:10000"/>
        <dbReference type="Rhea" id="RHEA-COMP:10001"/>
        <dbReference type="ChEBI" id="CHEBI:15378"/>
        <dbReference type="ChEBI" id="CHEBI:33737"/>
        <dbReference type="ChEBI" id="CHEBI:33738"/>
        <dbReference type="ChEBI" id="CHEBI:57783"/>
        <dbReference type="ChEBI" id="CHEBI:58349"/>
        <dbReference type="EC" id="1.18.1.2"/>
    </reaction>
</comment>
<comment type="cofactor">
    <cofactor evidence="1">
        <name>FAD</name>
        <dbReference type="ChEBI" id="CHEBI:57692"/>
    </cofactor>
</comment>
<protein>
    <recommendedName>
        <fullName evidence="3">ferredoxin--NADP(+) reductase</fullName>
        <ecNumber evidence="3">1.18.1.2</ecNumber>
    </recommendedName>
</protein>
<dbReference type="Proteomes" id="UP001157353">
    <property type="component" value="Unassembled WGS sequence"/>
</dbReference>
<dbReference type="Pfam" id="PF00175">
    <property type="entry name" value="NAD_binding_1"/>
    <property type="match status" value="1"/>
</dbReference>
<comment type="similarity">
    <text evidence="2">Belongs to the ferredoxin--NADP reductase type 1 family.</text>
</comment>
<dbReference type="CDD" id="cd06195">
    <property type="entry name" value="FNR1"/>
    <property type="match status" value="1"/>
</dbReference>
<evidence type="ECO:0000256" key="8">
    <source>
        <dbReference type="ARBA" id="ARBA00023002"/>
    </source>
</evidence>
<keyword evidence="13" id="KW-1185">Reference proteome</keyword>
<sequence length="255" mass="28927">MKNKSTPHGLIEGTIVERINWTERLFSLKMKVNILPFKAGQFTKLALPTETGEWPRRAYSLVNAPHDELLEFLLVTVPDGELSPRLSTLQQGDSIYVGEDPAGFMTIDEIPDTARDLWMLSTGTAIGPFLSMLADPQSLTHFDHLVLVHAVRQETELVYRDRIAAIQKRLGPRFHYIPIVSRETVPYALTGRIPALLSSNALAEVCNVKLDPSHSFFLICGNPEMVRDSRKTLEEMGYRKHLRRQAGHFTSENYW</sequence>
<keyword evidence="4" id="KW-0285">Flavoprotein</keyword>
<dbReference type="InterPro" id="IPR001433">
    <property type="entry name" value="OxRdtase_FAD/NAD-bd"/>
</dbReference>
<dbReference type="InterPro" id="IPR008333">
    <property type="entry name" value="Cbr1-like_FAD-bd_dom"/>
</dbReference>
<dbReference type="SUPFAM" id="SSF52343">
    <property type="entry name" value="Ferredoxin reductase-like, C-terminal NADP-linked domain"/>
    <property type="match status" value="1"/>
</dbReference>
<dbReference type="PROSITE" id="PS51384">
    <property type="entry name" value="FAD_FR"/>
    <property type="match status" value="1"/>
</dbReference>
<name>A0ABQ6DY87_9GAMM</name>
<keyword evidence="6" id="KW-0274">FAD</keyword>
<dbReference type="EMBL" id="BSPQ01000002">
    <property type="protein sequence ID" value="GLS90112.1"/>
    <property type="molecule type" value="Genomic_DNA"/>
</dbReference>
<evidence type="ECO:0000256" key="1">
    <source>
        <dbReference type="ARBA" id="ARBA00001974"/>
    </source>
</evidence>
<dbReference type="RefSeq" id="WP_284203237.1">
    <property type="nucleotide sequence ID" value="NZ_BSPQ01000002.1"/>
</dbReference>
<dbReference type="Gene3D" id="3.40.50.80">
    <property type="entry name" value="Nucleotide-binding domain of ferredoxin-NADP reductase (FNR) module"/>
    <property type="match status" value="1"/>
</dbReference>
<evidence type="ECO:0000256" key="5">
    <source>
        <dbReference type="ARBA" id="ARBA00022741"/>
    </source>
</evidence>
<dbReference type="InterPro" id="IPR033892">
    <property type="entry name" value="FNR_bac"/>
</dbReference>
<evidence type="ECO:0000259" key="11">
    <source>
        <dbReference type="PROSITE" id="PS51384"/>
    </source>
</evidence>
<evidence type="ECO:0000256" key="9">
    <source>
        <dbReference type="ARBA" id="ARBA00034078"/>
    </source>
</evidence>
<dbReference type="Gene3D" id="2.40.30.10">
    <property type="entry name" value="Translation factors"/>
    <property type="match status" value="1"/>
</dbReference>
<proteinExistence type="inferred from homology"/>
<dbReference type="InterPro" id="IPR039261">
    <property type="entry name" value="FNR_nucleotide-bd"/>
</dbReference>
<evidence type="ECO:0000256" key="10">
    <source>
        <dbReference type="ARBA" id="ARBA00047776"/>
    </source>
</evidence>
<organism evidence="12 13">
    <name type="scientific">Psychromonas marina</name>
    <dbReference type="NCBI Taxonomy" id="88364"/>
    <lineage>
        <taxon>Bacteria</taxon>
        <taxon>Pseudomonadati</taxon>
        <taxon>Pseudomonadota</taxon>
        <taxon>Gammaproteobacteria</taxon>
        <taxon>Alteromonadales</taxon>
        <taxon>Psychromonadaceae</taxon>
        <taxon>Psychromonas</taxon>
    </lineage>
</organism>
<evidence type="ECO:0000313" key="13">
    <source>
        <dbReference type="Proteomes" id="UP001157353"/>
    </source>
</evidence>
<evidence type="ECO:0000256" key="2">
    <source>
        <dbReference type="ARBA" id="ARBA00008312"/>
    </source>
</evidence>
<dbReference type="InterPro" id="IPR051930">
    <property type="entry name" value="FNR_type-1"/>
</dbReference>
<keyword evidence="8" id="KW-0560">Oxidoreductase</keyword>
<dbReference type="EC" id="1.18.1.2" evidence="3"/>
<evidence type="ECO:0000256" key="7">
    <source>
        <dbReference type="ARBA" id="ARBA00022857"/>
    </source>
</evidence>
<evidence type="ECO:0000256" key="4">
    <source>
        <dbReference type="ARBA" id="ARBA00022630"/>
    </source>
</evidence>
<dbReference type="PANTHER" id="PTHR47878">
    <property type="entry name" value="OXIDOREDUCTASE FAD/NAD(P)-BINDING DOMAIN PROTEIN"/>
    <property type="match status" value="1"/>
</dbReference>
<reference evidence="13" key="1">
    <citation type="journal article" date="2019" name="Int. J. Syst. Evol. Microbiol.">
        <title>The Global Catalogue of Microorganisms (GCM) 10K type strain sequencing project: providing services to taxonomists for standard genome sequencing and annotation.</title>
        <authorList>
            <consortium name="The Broad Institute Genomics Platform"/>
            <consortium name="The Broad Institute Genome Sequencing Center for Infectious Disease"/>
            <person name="Wu L."/>
            <person name="Ma J."/>
        </authorList>
    </citation>
    <scope>NUCLEOTIDE SEQUENCE [LARGE SCALE GENOMIC DNA]</scope>
    <source>
        <strain evidence="13">NBRC 103166</strain>
    </source>
</reference>
<keyword evidence="7" id="KW-0521">NADP</keyword>
<dbReference type="InterPro" id="IPR017938">
    <property type="entry name" value="Riboflavin_synthase-like_b-brl"/>
</dbReference>
<accession>A0ABQ6DY87</accession>